<accession>A0ABQ9G671</accession>
<organism evidence="2 3">
    <name type="scientific">Dryococelus australis</name>
    <dbReference type="NCBI Taxonomy" id="614101"/>
    <lineage>
        <taxon>Eukaryota</taxon>
        <taxon>Metazoa</taxon>
        <taxon>Ecdysozoa</taxon>
        <taxon>Arthropoda</taxon>
        <taxon>Hexapoda</taxon>
        <taxon>Insecta</taxon>
        <taxon>Pterygota</taxon>
        <taxon>Neoptera</taxon>
        <taxon>Polyneoptera</taxon>
        <taxon>Phasmatodea</taxon>
        <taxon>Verophasmatodea</taxon>
        <taxon>Anareolatae</taxon>
        <taxon>Phasmatidae</taxon>
        <taxon>Eurycanthinae</taxon>
        <taxon>Dryococelus</taxon>
    </lineage>
</organism>
<comment type="caution">
    <text evidence="2">The sequence shown here is derived from an EMBL/GenBank/DDBJ whole genome shotgun (WGS) entry which is preliminary data.</text>
</comment>
<proteinExistence type="predicted"/>
<evidence type="ECO:0000259" key="1">
    <source>
        <dbReference type="PROSITE" id="PS51029"/>
    </source>
</evidence>
<dbReference type="Pfam" id="PF10545">
    <property type="entry name" value="MADF_DNA_bdg"/>
    <property type="match status" value="1"/>
</dbReference>
<sequence>MPCEAAVCVRDSVGQCTLDASHSQMTMDLAGLYVELFIEEVQKYHKIWDITQCDYHNRIKKRAAWYAIFVKFDNGFAGKPDGEKGEIGLKFMKWKGIKDTFTKSETMATKSGQGASSARRYIYARQLSFLLKTVQPGTGTTVQELPGFPAGGVTAVPSGHDSRPLVLCWLAAGTYDQACHLATTILLLPSLFLYIAPPVLQPAVEASQLSLISAYRKVSAAPPLKAPARARLENANYSPRALELSDRSVTQTTQKLFSIFAECSKHFPAVKRRNKL</sequence>
<gene>
    <name evidence="2" type="ORF">PR048_031374</name>
</gene>
<reference evidence="2 3" key="1">
    <citation type="submission" date="2023-02" db="EMBL/GenBank/DDBJ databases">
        <title>LHISI_Scaffold_Assembly.</title>
        <authorList>
            <person name="Stuart O.P."/>
            <person name="Cleave R."/>
            <person name="Magrath M.J.L."/>
            <person name="Mikheyev A.S."/>
        </authorList>
    </citation>
    <scope>NUCLEOTIDE SEQUENCE [LARGE SCALE GENOMIC DNA]</scope>
    <source>
        <strain evidence="2">Daus_M_001</strain>
        <tissue evidence="2">Leg muscle</tissue>
    </source>
</reference>
<keyword evidence="3" id="KW-1185">Reference proteome</keyword>
<dbReference type="InterPro" id="IPR006578">
    <property type="entry name" value="MADF-dom"/>
</dbReference>
<protein>
    <recommendedName>
        <fullName evidence="1">MADF domain-containing protein</fullName>
    </recommendedName>
</protein>
<feature type="domain" description="MADF" evidence="1">
    <location>
        <begin position="36"/>
        <end position="135"/>
    </location>
</feature>
<name>A0ABQ9G671_9NEOP</name>
<dbReference type="Proteomes" id="UP001159363">
    <property type="component" value="Chromosome 14"/>
</dbReference>
<evidence type="ECO:0000313" key="2">
    <source>
        <dbReference type="EMBL" id="KAJ8867572.1"/>
    </source>
</evidence>
<evidence type="ECO:0000313" key="3">
    <source>
        <dbReference type="Proteomes" id="UP001159363"/>
    </source>
</evidence>
<dbReference type="SMART" id="SM00595">
    <property type="entry name" value="MADF"/>
    <property type="match status" value="1"/>
</dbReference>
<dbReference type="EMBL" id="JARBHB010000015">
    <property type="protein sequence ID" value="KAJ8867572.1"/>
    <property type="molecule type" value="Genomic_DNA"/>
</dbReference>
<dbReference type="PROSITE" id="PS51029">
    <property type="entry name" value="MADF"/>
    <property type="match status" value="1"/>
</dbReference>